<evidence type="ECO:0000313" key="3">
    <source>
        <dbReference type="Proteomes" id="UP000761423"/>
    </source>
</evidence>
<proteinExistence type="predicted"/>
<keyword evidence="3" id="KW-1185">Reference proteome</keyword>
<feature type="non-terminal residue" evidence="2">
    <location>
        <position position="2112"/>
    </location>
</feature>
<comment type="caution">
    <text evidence="2">The sequence shown here is derived from an EMBL/GenBank/DDBJ whole genome shotgun (WGS) entry which is preliminary data.</text>
</comment>
<dbReference type="InterPro" id="IPR044023">
    <property type="entry name" value="Ig_7"/>
</dbReference>
<dbReference type="Pfam" id="PF19081">
    <property type="entry name" value="Ig_7"/>
    <property type="match status" value="1"/>
</dbReference>
<reference evidence="2 3" key="1">
    <citation type="submission" date="2020-02" db="EMBL/GenBank/DDBJ databases">
        <authorList>
            <person name="Chen W.-M."/>
        </authorList>
    </citation>
    <scope>NUCLEOTIDE SEQUENCE [LARGE SCALE GENOMIC DNA]</scope>
    <source>
        <strain evidence="2 3">TWA-26</strain>
    </source>
</reference>
<dbReference type="Proteomes" id="UP000761423">
    <property type="component" value="Unassembled WGS sequence"/>
</dbReference>
<feature type="domain" description="G8" evidence="1">
    <location>
        <begin position="251"/>
        <end position="379"/>
    </location>
</feature>
<dbReference type="EMBL" id="JAAJBV010000004">
    <property type="protein sequence ID" value="NHM04584.1"/>
    <property type="molecule type" value="Genomic_DNA"/>
</dbReference>
<dbReference type="InterPro" id="IPR019316">
    <property type="entry name" value="G8_domain"/>
</dbReference>
<evidence type="ECO:0000313" key="2">
    <source>
        <dbReference type="EMBL" id="NHM04584.1"/>
    </source>
</evidence>
<dbReference type="PROSITE" id="PS51484">
    <property type="entry name" value="G8"/>
    <property type="match status" value="1"/>
</dbReference>
<evidence type="ECO:0000259" key="1">
    <source>
        <dbReference type="PROSITE" id="PS51484"/>
    </source>
</evidence>
<organism evidence="2 3">
    <name type="scientific">Flavobacterium celericrescens</name>
    <dbReference type="NCBI Taxonomy" id="2709780"/>
    <lineage>
        <taxon>Bacteria</taxon>
        <taxon>Pseudomonadati</taxon>
        <taxon>Bacteroidota</taxon>
        <taxon>Flavobacteriia</taxon>
        <taxon>Flavobacteriales</taxon>
        <taxon>Flavobacteriaceae</taxon>
        <taxon>Flavobacterium</taxon>
    </lineage>
</organism>
<name>A0ABX0IBQ1_9FLAO</name>
<accession>A0ABX0IBQ1</accession>
<sequence>MKKNYFKIDSVDETYSLMEITNGKVFKQLKALLTLFLIVFGISFSSAQTTLISPSGDGGFENGSTFAANGWTAVNASTDGWVIGSVPVVSAGTNCGYVSANGGTSWTYSQLSTYTHIYKDFTIPAGENVLTLKFKWKATGEGTTTSDWDNMKVFLAPTTVVPVNTAAVTGATQLSGSGAISGMYKLNSAAWNSETIVLSGTPGTTYRLIFSWKSDGSTIANPPSALDEIELISRAPGTFISVVTGNWNTGSTWDAGTVPTALDNAIISAGHIVTADAATTNINNLTVNGTLAYASAATSVTVGGNLTVNAGGLINVFNGTTGKTLAVAGNITNDGRIDVSVGSTTGGTLTLNGSTAQTVAGTGTFGGTVTSTTTTNTANVIRNLIINNTSTAIPNVIWSFNDVKVAYNLTLTSAKINLGTNKLIFGNYAAGNTLSASGTNGILPGGKFSRWWTAGATGSSITAGTDPTNGTSRYPMISATGVQRTMYITRTNSTGAVAGELAVVYTDAATTTTGLSIVDGAYTITDRYDGNWSVTNEGTAVSASSYTLVLFANNALYPSNGNARVMGASTALSGTHQNGTTTPGAQRITVSQTDLLAAPLYVGIAAADVPFVSIANGDWNATTTWNKGTAPTCADNVTIASGHTVTVNTLANVAKGVTITAGGTLAIASGDLTVGCTLNNNTLINNGTLTVSGGILNVNGSVSHNSGATFNQSGGDINIDGNAAGVTANSATSYHLNLAAVVNWTGGTLTIVDPHASTTSTDVLYYNLGTSSNVGTGHTLRFGDGISTDAGGNAIGFKANTYVGSGRINYGNLVINGGTGTNRIVTGGTYSNVVLGNLTINSSSEYAPAVTVFVAGDFVNNGTFTQTSTLTLSSYVGTTSAVSTNAQTISGSGVFRNLATSPTANLTSLTVNNSNATGVTLNVPLSVSGTLTMTSGIINTTNTNLLSLGTATAAGTLSGTPSATNMVKGPFARTIASGNTNSTYVLFPIGKTGYAPVSLAPATTAVTVMKAEAFDSNTGTQNAAITNMTTARRWEAPIVSGTLTDLNVRLGDAGILTTSIPVQAPSATGEYTNSFGSVATTVAGVTTQSNTAVTSANYTGFLSYADSNACGGTPSPGNTLASTNSICLGTTVNLSLQNVTSGTGVTYQWKSSTDGITYTPISGATNATLSVTPSVSTYYVCDVTCSAGPSTGTSTAVQIIFSNSIASTTPGTRCGTGTVDLGATASAGATVKWYSAITGGTALGTGTAFTTPSIAATTTYYAGAESPTSGTAQFGTAVTTAGTTNLSAFNNYRASAKYQMIYTASELSSFGLVAGNITSIGYNVSSLGSSATNANYTVKMAPTVLSTFANTTFETSAFTTCYGPSTYTHTASGWQIITFSTPFTWDGTSNIIIEVSHDGIDASASANTQFTATAGNTVLYSYNGANNTLSTNRFNVLFSGQVACASERVPVVATVSAPPVFTLSSNSEIICNGSNSNVISITAGASDYDTYTWNPSTGVSGNATIGWAFNPTVTTSYTLTASQSGGALCSTTAIVNITVNASPTLLAITPSSVSTCVNSIQPLVATGGTIGSNGTSQIGTATTLTSSTGQPTAFCNRFKHYWLQMVYTAAELTAAGVQPGNINAISFKTGAQGSANNVTDFKVRLGNTTNNTLTGFTTTGLTQVYSAATYSTVVGVNTITFDTPYVWDGTSNIIVDMRQTGIDDLYNSTTEYTATTGNTVVYAITSTTNAGGSDGYATSAPSATTSLNRLNTTFVWNNSQSTAVTWSPATDLYTDAAATNAYVLGTPATTVYFKSSVVGGPINYTATSTSVNGCTSSAVVPVTVNALPTVVTNNPAAVCLPASVDLTATAVTTGSDLGLTYTYWTDLAATSSLANPNAVSTSGTYYIKGENANGCSVVQAVTVTVNALPTVVINNPAAVCSPASVDLTASAVTTGSDLGLTFTYWTDLAATSTLANPNAVSTSGTYYIKGENANGCSVIQAVNVTINVPTSNSTTASACDSYIWSVDGLTYTASGTYTNISTNAQGCTHTETLNLTITPSTSNSTTASACDSYVWAVDGATYTASGTYTNVVGCHTETLNLTITPSTSNSTTASACDSYVWAVDGATYTASG</sequence>
<gene>
    <name evidence="2" type="ORF">G4L40_07695</name>
</gene>
<protein>
    <recommendedName>
        <fullName evidence="1">G8 domain-containing protein</fullName>
    </recommendedName>
</protein>